<evidence type="ECO:0000313" key="2">
    <source>
        <dbReference type="Proteomes" id="UP001162992"/>
    </source>
</evidence>
<evidence type="ECO:0000313" key="1">
    <source>
        <dbReference type="EMBL" id="KAJ7548342.1"/>
    </source>
</evidence>
<reference evidence="2" key="1">
    <citation type="journal article" date="2024" name="Proc. Natl. Acad. Sci. U.S.A.">
        <title>Extraordinary preservation of gene collinearity over three hundred million years revealed in homosporous lycophytes.</title>
        <authorList>
            <person name="Li C."/>
            <person name="Wickell D."/>
            <person name="Kuo L.Y."/>
            <person name="Chen X."/>
            <person name="Nie B."/>
            <person name="Liao X."/>
            <person name="Peng D."/>
            <person name="Ji J."/>
            <person name="Jenkins J."/>
            <person name="Williams M."/>
            <person name="Shu S."/>
            <person name="Plott C."/>
            <person name="Barry K."/>
            <person name="Rajasekar S."/>
            <person name="Grimwood J."/>
            <person name="Han X."/>
            <person name="Sun S."/>
            <person name="Hou Z."/>
            <person name="He W."/>
            <person name="Dai G."/>
            <person name="Sun C."/>
            <person name="Schmutz J."/>
            <person name="Leebens-Mack J.H."/>
            <person name="Li F.W."/>
            <person name="Wang L."/>
        </authorList>
    </citation>
    <scope>NUCLEOTIDE SEQUENCE [LARGE SCALE GENOMIC DNA]</scope>
    <source>
        <strain evidence="2">cv. PW_Plant_1</strain>
    </source>
</reference>
<organism evidence="1 2">
    <name type="scientific">Diphasiastrum complanatum</name>
    <name type="common">Issler's clubmoss</name>
    <name type="synonym">Lycopodium complanatum</name>
    <dbReference type="NCBI Taxonomy" id="34168"/>
    <lineage>
        <taxon>Eukaryota</taxon>
        <taxon>Viridiplantae</taxon>
        <taxon>Streptophyta</taxon>
        <taxon>Embryophyta</taxon>
        <taxon>Tracheophyta</taxon>
        <taxon>Lycopodiopsida</taxon>
        <taxon>Lycopodiales</taxon>
        <taxon>Lycopodiaceae</taxon>
        <taxon>Lycopodioideae</taxon>
        <taxon>Diphasiastrum</taxon>
    </lineage>
</organism>
<accession>A0ACC2D311</accession>
<gene>
    <name evidence="1" type="ORF">O6H91_07G007900</name>
</gene>
<protein>
    <submittedName>
        <fullName evidence="1">Uncharacterized protein</fullName>
    </submittedName>
</protein>
<dbReference type="Proteomes" id="UP001162992">
    <property type="component" value="Chromosome 7"/>
</dbReference>
<comment type="caution">
    <text evidence="1">The sequence shown here is derived from an EMBL/GenBank/DDBJ whole genome shotgun (WGS) entry which is preliminary data.</text>
</comment>
<name>A0ACC2D311_DIPCM</name>
<proteinExistence type="predicted"/>
<keyword evidence="2" id="KW-1185">Reference proteome</keyword>
<dbReference type="EMBL" id="CM055098">
    <property type="protein sequence ID" value="KAJ7548342.1"/>
    <property type="molecule type" value="Genomic_DNA"/>
</dbReference>
<sequence>MANSSRFDPSRRIRWGTVSCIAAIIFLAASVQVCVALPSANLLSYELSKHSDQHVSAATSKERELLQKYQPYRTAFHFQPIKNWMNDPNGPLFYKGYYHLFYQYNPYGAVWGNIVWGHAVSTDLIHWIYLPAVLIPDQWYDIKGIWSGSATFLSKDNPVLLYTGWSNASTQVQNMAVAANASDPLLRSWSKILENPILVATAGMNSSNFRDPTTGWISLDGLWRILIGSKIDKNGTGLALLYKSHDFVNWELDHPLHSVANTGMWECPDFYPVLINEKKGLDTSANGPLVKHVLKASLDDKKHDYYAVGTYDSNANIFIPENKMIDVGIGLRYDYGKYYASKTFYDDNKQRRILWGWVNESDNVAADIAKGWSSVQGLPRKVWVDDSNPHGIKQWPIEEIDDLRHAKHSKKNLYLKQGSIFKLQAKRATQLDIEVIFDLPSHEQQELVVNNGMAQIEAQISCTKVGAFEKGVYGPFGLYVLATDDLQERTSIFFYLEHSSKGWRTLVCSDQSRSTLLPDVDKTVYGSFVPITKGEDFLSLRVIVDHSIIETFAQGGKVCITSRAYPIRVNDDSAHLYLFNHGNQTIQVQSIVVWEMSNVVFDSY</sequence>